<dbReference type="Proteomes" id="UP000239917">
    <property type="component" value="Unassembled WGS sequence"/>
</dbReference>
<sequence length="201" mass="22377">MIQQVNLYTDELRPRKERLQAGTAVGIVVFGLVLVVCVAGYFAYQNSVMANKASRLDRQNQQLEQAVAELSAAARARQPDSEVEEALARVTQTLARRQRLLERVESLVFSEGRHFSPQLAALARQIPEDVWLTGVTLESGADRVTIEGRSRDGALVPLYLENLGEEAAFTGRTFGVFRLSRSEEGRWIDFHVSSKREGEGS</sequence>
<keyword evidence="4" id="KW-1185">Reference proteome</keyword>
<evidence type="ECO:0000313" key="4">
    <source>
        <dbReference type="Proteomes" id="UP000239917"/>
    </source>
</evidence>
<dbReference type="InterPro" id="IPR052534">
    <property type="entry name" value="Extracell_DNA_Util/SecSys_Comp"/>
</dbReference>
<keyword evidence="2" id="KW-1133">Transmembrane helix</keyword>
<dbReference type="EMBL" id="PSSX01000012">
    <property type="protein sequence ID" value="PPI83597.1"/>
    <property type="molecule type" value="Genomic_DNA"/>
</dbReference>
<dbReference type="PANTHER" id="PTHR40278:SF1">
    <property type="entry name" value="DNA UTILIZATION PROTEIN HOFN"/>
    <property type="match status" value="1"/>
</dbReference>
<proteinExistence type="predicted"/>
<feature type="coiled-coil region" evidence="1">
    <location>
        <begin position="46"/>
        <end position="76"/>
    </location>
</feature>
<dbReference type="OrthoDB" id="6876592at2"/>
<keyword evidence="1" id="KW-0175">Coiled coil</keyword>
<protein>
    <submittedName>
        <fullName evidence="3">Fimbrial assembly protein</fullName>
    </submittedName>
</protein>
<name>A0A2S5Z8A6_9GAMM</name>
<accession>A0A2S5Z8A6</accession>
<dbReference type="AlphaFoldDB" id="A0A2S5Z8A6"/>
<comment type="caution">
    <text evidence="3">The sequence shown here is derived from an EMBL/GenBank/DDBJ whole genome shotgun (WGS) entry which is preliminary data.</text>
</comment>
<reference evidence="3 4" key="1">
    <citation type="submission" date="2018-01" db="EMBL/GenBank/DDBJ databases">
        <title>Complete genome sequences of the type strains of Marinobacter flavimaris and Marinobacter maroccanus.</title>
        <authorList>
            <person name="Palau M."/>
            <person name="Boujida N."/>
            <person name="Manresa A."/>
            <person name="Minana-Galbis D."/>
        </authorList>
    </citation>
    <scope>NUCLEOTIDE SEQUENCE [LARGE SCALE GENOMIC DNA]</scope>
    <source>
        <strain evidence="3 4">N4</strain>
    </source>
</reference>
<gene>
    <name evidence="3" type="ORF">KEHDKFFH_13540</name>
</gene>
<keyword evidence="2" id="KW-0472">Membrane</keyword>
<feature type="transmembrane region" description="Helical" evidence="2">
    <location>
        <begin position="21"/>
        <end position="44"/>
    </location>
</feature>
<keyword evidence="2" id="KW-0812">Transmembrane</keyword>
<dbReference type="InterPro" id="IPR007813">
    <property type="entry name" value="PilN"/>
</dbReference>
<dbReference type="Pfam" id="PF05137">
    <property type="entry name" value="PilN"/>
    <property type="match status" value="1"/>
</dbReference>
<evidence type="ECO:0000256" key="1">
    <source>
        <dbReference type="SAM" id="Coils"/>
    </source>
</evidence>
<dbReference type="RefSeq" id="WP_104322386.1">
    <property type="nucleotide sequence ID" value="NZ_PSSX01000012.1"/>
</dbReference>
<evidence type="ECO:0000313" key="3">
    <source>
        <dbReference type="EMBL" id="PPI83597.1"/>
    </source>
</evidence>
<evidence type="ECO:0000256" key="2">
    <source>
        <dbReference type="SAM" id="Phobius"/>
    </source>
</evidence>
<dbReference type="PANTHER" id="PTHR40278">
    <property type="entry name" value="DNA UTILIZATION PROTEIN HOFN"/>
    <property type="match status" value="1"/>
</dbReference>
<organism evidence="3 4">
    <name type="scientific">Marinobacter maroccanus</name>
    <dbReference type="NCBI Taxonomy" id="2055143"/>
    <lineage>
        <taxon>Bacteria</taxon>
        <taxon>Pseudomonadati</taxon>
        <taxon>Pseudomonadota</taxon>
        <taxon>Gammaproteobacteria</taxon>
        <taxon>Pseudomonadales</taxon>
        <taxon>Marinobacteraceae</taxon>
        <taxon>Marinobacter</taxon>
    </lineage>
</organism>